<dbReference type="STRING" id="135651.G0MVI7"/>
<dbReference type="eggNOG" id="KOG0933">
    <property type="taxonomic scope" value="Eukaryota"/>
</dbReference>
<sequence length="440" mass="50368">MSELITHGGTKATVSIRFDNRDKKTSPYNMDGCDEIIVQRTITAQASGKGCATNYTLNGHAATNSRIQDFFRGVGLNVNNPHFLIMQGRITTVLNMKPEEILGMVEEAAGTKMYDQKKKDAEKTIYMKESKLKEIDRIFEGSINPRMEKFREDRKNMVEVTRLGKLKESCNRKYEAFQYFMSVEAVKKEQMAVKDCRDQADTLNTKIDELAKQAEDMEAQRVKMEEDREAETSETAVCAAQEITYDNMAKAQAEKKALLELIKQMKKEKERLTKSISDDSKVLEGKRKELEKMKSDTGGDINSHREKEQLVEQLREELEGLTRGTIANEKGEHVSIETMIQGTRSDAARLEAELKIAKNRCTRSEKRLHDLEKELEEEKGKMDLSQLNAYRAEAKKLEGKMNEIGINVEENENVRSEYKRITERIQELDGLIDKALREAQ</sequence>
<keyword evidence="1" id="KW-0175">Coiled coil</keyword>
<dbReference type="SUPFAM" id="SSF52540">
    <property type="entry name" value="P-loop containing nucleoside triphosphate hydrolases"/>
    <property type="match status" value="1"/>
</dbReference>
<dbReference type="PANTHER" id="PTHR43977">
    <property type="entry name" value="STRUCTURAL MAINTENANCE OF CHROMOSOMES PROTEIN 3"/>
    <property type="match status" value="1"/>
</dbReference>
<dbReference type="OMA" id="NPRMEKF"/>
<name>G0MVI7_CAEBE</name>
<keyword evidence="3" id="KW-1185">Reference proteome</keyword>
<dbReference type="Gene3D" id="3.40.50.300">
    <property type="entry name" value="P-loop containing nucleotide triphosphate hydrolases"/>
    <property type="match status" value="1"/>
</dbReference>
<dbReference type="AlphaFoldDB" id="G0MVI7"/>
<evidence type="ECO:0000313" key="2">
    <source>
        <dbReference type="EMBL" id="EGT44831.1"/>
    </source>
</evidence>
<dbReference type="Proteomes" id="UP000008068">
    <property type="component" value="Unassembled WGS sequence"/>
</dbReference>
<protein>
    <recommendedName>
        <fullName evidence="4">RecF/RecN/SMC N-terminal domain-containing protein</fullName>
    </recommendedName>
</protein>
<proteinExistence type="predicted"/>
<gene>
    <name evidence="2" type="ORF">CAEBREN_14080</name>
</gene>
<evidence type="ECO:0000313" key="3">
    <source>
        <dbReference type="Proteomes" id="UP000008068"/>
    </source>
</evidence>
<accession>G0MVI7</accession>
<dbReference type="EMBL" id="GL379814">
    <property type="protein sequence ID" value="EGT44831.1"/>
    <property type="molecule type" value="Genomic_DNA"/>
</dbReference>
<evidence type="ECO:0000256" key="1">
    <source>
        <dbReference type="SAM" id="Coils"/>
    </source>
</evidence>
<dbReference type="InterPro" id="IPR027417">
    <property type="entry name" value="P-loop_NTPase"/>
</dbReference>
<feature type="coiled-coil region" evidence="1">
    <location>
        <begin position="304"/>
        <end position="438"/>
    </location>
</feature>
<dbReference type="OrthoDB" id="10255539at2759"/>
<reference evidence="3" key="1">
    <citation type="submission" date="2011-07" db="EMBL/GenBank/DDBJ databases">
        <authorList>
            <consortium name="Caenorhabditis brenneri Sequencing and Analysis Consortium"/>
            <person name="Wilson R.K."/>
        </authorList>
    </citation>
    <scope>NUCLEOTIDE SEQUENCE [LARGE SCALE GENOMIC DNA]</scope>
    <source>
        <strain evidence="3">PB2801</strain>
    </source>
</reference>
<dbReference type="InParanoid" id="G0MVI7"/>
<dbReference type="HOGENOM" id="CLU_025409_0_0_1"/>
<evidence type="ECO:0008006" key="4">
    <source>
        <dbReference type="Google" id="ProtNLM"/>
    </source>
</evidence>
<feature type="coiled-coil region" evidence="1">
    <location>
        <begin position="193"/>
        <end position="275"/>
    </location>
</feature>
<organism evidence="3">
    <name type="scientific">Caenorhabditis brenneri</name>
    <name type="common">Nematode worm</name>
    <dbReference type="NCBI Taxonomy" id="135651"/>
    <lineage>
        <taxon>Eukaryota</taxon>
        <taxon>Metazoa</taxon>
        <taxon>Ecdysozoa</taxon>
        <taxon>Nematoda</taxon>
        <taxon>Chromadorea</taxon>
        <taxon>Rhabditida</taxon>
        <taxon>Rhabditina</taxon>
        <taxon>Rhabditomorpha</taxon>
        <taxon>Rhabditoidea</taxon>
        <taxon>Rhabditidae</taxon>
        <taxon>Peloderinae</taxon>
        <taxon>Caenorhabditis</taxon>
    </lineage>
</organism>